<sequence length="97" mass="10489">MRLLRFLVLAAAFVVALGFASINAGPVSIDLYVARVEVPLALALALAFAAGAAVALVAAVGQWLRLRRENARLRRSARLAEQEVANLRAIPIREDQR</sequence>
<keyword evidence="8" id="KW-1185">Reference proteome</keyword>
<dbReference type="EMBL" id="RJVI01000001">
    <property type="protein sequence ID" value="ROR35098.1"/>
    <property type="molecule type" value="Genomic_DNA"/>
</dbReference>
<comment type="caution">
    <text evidence="7">The sequence shown here is derived from an EMBL/GenBank/DDBJ whole genome shotgun (WGS) entry which is preliminary data.</text>
</comment>
<keyword evidence="4 5" id="KW-0472">Membrane</keyword>
<proteinExistence type="predicted"/>
<dbReference type="GO" id="GO:0005886">
    <property type="term" value="C:plasma membrane"/>
    <property type="evidence" value="ECO:0007669"/>
    <property type="project" value="InterPro"/>
</dbReference>
<dbReference type="Proteomes" id="UP000276634">
    <property type="component" value="Unassembled WGS sequence"/>
</dbReference>
<keyword evidence="3 5" id="KW-1133">Transmembrane helix</keyword>
<organism evidence="7 8">
    <name type="scientific">Inmirania thermothiophila</name>
    <dbReference type="NCBI Taxonomy" id="1750597"/>
    <lineage>
        <taxon>Bacteria</taxon>
        <taxon>Pseudomonadati</taxon>
        <taxon>Pseudomonadota</taxon>
        <taxon>Gammaproteobacteria</taxon>
        <taxon>Chromatiales</taxon>
        <taxon>Ectothiorhodospiraceae</taxon>
        <taxon>Inmirania</taxon>
    </lineage>
</organism>
<evidence type="ECO:0000256" key="3">
    <source>
        <dbReference type="ARBA" id="ARBA00022989"/>
    </source>
</evidence>
<protein>
    <submittedName>
        <fullName evidence="7">Putative membrane protein</fullName>
    </submittedName>
</protein>
<dbReference type="InterPro" id="IPR010445">
    <property type="entry name" value="LapA_dom"/>
</dbReference>
<dbReference type="Pfam" id="PF06305">
    <property type="entry name" value="LapA_dom"/>
    <property type="match status" value="1"/>
</dbReference>
<evidence type="ECO:0000256" key="1">
    <source>
        <dbReference type="ARBA" id="ARBA00022475"/>
    </source>
</evidence>
<gene>
    <name evidence="7" type="ORF">EDC57_1015</name>
</gene>
<feature type="domain" description="Lipopolysaccharide assembly protein A" evidence="6">
    <location>
        <begin position="23"/>
        <end position="84"/>
    </location>
</feature>
<keyword evidence="2 5" id="KW-0812">Transmembrane</keyword>
<evidence type="ECO:0000259" key="6">
    <source>
        <dbReference type="Pfam" id="PF06305"/>
    </source>
</evidence>
<evidence type="ECO:0000313" key="8">
    <source>
        <dbReference type="Proteomes" id="UP000276634"/>
    </source>
</evidence>
<feature type="transmembrane region" description="Helical" evidence="5">
    <location>
        <begin position="40"/>
        <end position="64"/>
    </location>
</feature>
<keyword evidence="1" id="KW-1003">Cell membrane</keyword>
<evidence type="ECO:0000256" key="4">
    <source>
        <dbReference type="ARBA" id="ARBA00023136"/>
    </source>
</evidence>
<evidence type="ECO:0000256" key="5">
    <source>
        <dbReference type="SAM" id="Phobius"/>
    </source>
</evidence>
<dbReference type="AlphaFoldDB" id="A0A3N1Y9D7"/>
<dbReference type="RefSeq" id="WP_123400739.1">
    <property type="nucleotide sequence ID" value="NZ_RJVI01000001.1"/>
</dbReference>
<accession>A0A3N1Y9D7</accession>
<evidence type="ECO:0000256" key="2">
    <source>
        <dbReference type="ARBA" id="ARBA00022692"/>
    </source>
</evidence>
<reference evidence="7 8" key="1">
    <citation type="submission" date="2018-11" db="EMBL/GenBank/DDBJ databases">
        <title>Genomic Encyclopedia of Type Strains, Phase IV (KMG-IV): sequencing the most valuable type-strain genomes for metagenomic binning, comparative biology and taxonomic classification.</title>
        <authorList>
            <person name="Goeker M."/>
        </authorList>
    </citation>
    <scope>NUCLEOTIDE SEQUENCE [LARGE SCALE GENOMIC DNA]</scope>
    <source>
        <strain evidence="7 8">DSM 100275</strain>
    </source>
</reference>
<name>A0A3N1Y9D7_9GAMM</name>
<evidence type="ECO:0000313" key="7">
    <source>
        <dbReference type="EMBL" id="ROR35098.1"/>
    </source>
</evidence>